<dbReference type="EMBL" id="CM001201">
    <property type="protein sequence ID" value="EGP86796.1"/>
    <property type="molecule type" value="Genomic_DNA"/>
</dbReference>
<dbReference type="InParanoid" id="F9XDI4"/>
<dbReference type="OrthoDB" id="194443at2759"/>
<dbReference type="RefSeq" id="XP_003851820.1">
    <property type="nucleotide sequence ID" value="XM_003851772.1"/>
</dbReference>
<dbReference type="InterPro" id="IPR000210">
    <property type="entry name" value="BTB/POZ_dom"/>
</dbReference>
<sequence>MDPSLILGSVTIMFVGQEQKQYAVHKQLLCNKLGYFRSAYRTKMREATEDVFRLEDVTPAAFECLIAWLYTGLIYIDPSGSSKPLPTGLVPEEPNGDDEYIPPPASGSGDDTSITSDDTAEPAVNDMDDFVASALRYEEIKGGARSPTNASIEASTDPGNLLADHTFPGCKASELDAYQLQVLIALHGSRTDSQIVDRVLQWQQTLEEKLGGDREEAMDGMKHGETGDDGETDVFDRLVELFVLADRFDSPELRAKLPNAFDQEIAVRKDFTGGRGLPTFETVTRAYENTPESSWLRAWLADMRKWQFTLKAPLLSRASDVDPPNAALPPPHLASLDNLTLRANFAHQRYSTFFNTAEARIRGAWRSPPRRSSQISDSTTPIVSTIEALGDPTLDPQDINFCITVLKNLDKAARFRFLDLHPELRLLVYEELLDFSKESEGPWKSTWPQILATNKQIHNEAGKILYDNLDTTTLIRISEPRFSESVGRSRTRPVRGLHTPVSRRIPTGFAMVGPPVRHEKPFSILRLGISSSISAPHIIGIHQATKLYPVHTVRASRVLMALSNYDAAFRHFYSLPALLHQSGCSILILKISHEKEQEEYGPEGRTVISRVLLRTSTGSVTVIVQGRACEQLYSLSSKIASDSFLAWLDVENEVSKIIDLVEQAEVPCSGLRTLRTCIRALLPKYPVGDHEQAWLGRDIVEAVSKAKGFLATGRWQQIKAKAEEVLASRAGPAE</sequence>
<dbReference type="PROSITE" id="PS50097">
    <property type="entry name" value="BTB"/>
    <property type="match status" value="1"/>
</dbReference>
<dbReference type="PANTHER" id="PTHR47843">
    <property type="entry name" value="BTB DOMAIN-CONTAINING PROTEIN-RELATED"/>
    <property type="match status" value="1"/>
</dbReference>
<dbReference type="CDD" id="cd18186">
    <property type="entry name" value="BTB_POZ_ZBTB_KLHL-like"/>
    <property type="match status" value="1"/>
</dbReference>
<evidence type="ECO:0000259" key="2">
    <source>
        <dbReference type="PROSITE" id="PS50097"/>
    </source>
</evidence>
<dbReference type="Pfam" id="PF00651">
    <property type="entry name" value="BTB"/>
    <property type="match status" value="1"/>
</dbReference>
<dbReference type="KEGG" id="ztr:MYCGRDRAFT_109887"/>
<dbReference type="InterPro" id="IPR011333">
    <property type="entry name" value="SKP1/BTB/POZ_sf"/>
</dbReference>
<proteinExistence type="predicted"/>
<evidence type="ECO:0000313" key="4">
    <source>
        <dbReference type="Proteomes" id="UP000008062"/>
    </source>
</evidence>
<name>F9XDI4_ZYMTI</name>
<protein>
    <recommendedName>
        <fullName evidence="2">BTB domain-containing protein</fullName>
    </recommendedName>
</protein>
<feature type="domain" description="BTB" evidence="2">
    <location>
        <begin position="1"/>
        <end position="78"/>
    </location>
</feature>
<feature type="region of interest" description="Disordered" evidence="1">
    <location>
        <begin position="85"/>
        <end position="122"/>
    </location>
</feature>
<feature type="compositionally biased region" description="Low complexity" evidence="1">
    <location>
        <begin position="106"/>
        <end position="117"/>
    </location>
</feature>
<dbReference type="Gene3D" id="3.30.710.10">
    <property type="entry name" value="Potassium Channel Kv1.1, Chain A"/>
    <property type="match status" value="1"/>
</dbReference>
<reference evidence="3 4" key="1">
    <citation type="journal article" date="2011" name="PLoS Genet.">
        <title>Finished genome of the fungal wheat pathogen Mycosphaerella graminicola reveals dispensome structure, chromosome plasticity, and stealth pathogenesis.</title>
        <authorList>
            <person name="Goodwin S.B."/>
            <person name="Ben M'barek S."/>
            <person name="Dhillon B."/>
            <person name="Wittenberg A.H.J."/>
            <person name="Crane C.F."/>
            <person name="Hane J.K."/>
            <person name="Foster A.J."/>
            <person name="Van der Lee T.A.J."/>
            <person name="Grimwood J."/>
            <person name="Aerts A."/>
            <person name="Antoniw J."/>
            <person name="Bailey A."/>
            <person name="Bluhm B."/>
            <person name="Bowler J."/>
            <person name="Bristow J."/>
            <person name="van der Burgt A."/>
            <person name="Canto-Canche B."/>
            <person name="Churchill A.C.L."/>
            <person name="Conde-Ferraez L."/>
            <person name="Cools H.J."/>
            <person name="Coutinho P.M."/>
            <person name="Csukai M."/>
            <person name="Dehal P."/>
            <person name="De Wit P."/>
            <person name="Donzelli B."/>
            <person name="van de Geest H.C."/>
            <person name="van Ham R.C.H.J."/>
            <person name="Hammond-Kosack K.E."/>
            <person name="Henrissat B."/>
            <person name="Kilian A."/>
            <person name="Kobayashi A.K."/>
            <person name="Koopmann E."/>
            <person name="Kourmpetis Y."/>
            <person name="Kuzniar A."/>
            <person name="Lindquist E."/>
            <person name="Lombard V."/>
            <person name="Maliepaard C."/>
            <person name="Martins N."/>
            <person name="Mehrabi R."/>
            <person name="Nap J.P.H."/>
            <person name="Ponomarenko A."/>
            <person name="Rudd J.J."/>
            <person name="Salamov A."/>
            <person name="Schmutz J."/>
            <person name="Schouten H.J."/>
            <person name="Shapiro H."/>
            <person name="Stergiopoulos I."/>
            <person name="Torriani S.F.F."/>
            <person name="Tu H."/>
            <person name="de Vries R.P."/>
            <person name="Waalwijk C."/>
            <person name="Ware S.B."/>
            <person name="Wiebenga A."/>
            <person name="Zwiers L.-H."/>
            <person name="Oliver R.P."/>
            <person name="Grigoriev I.V."/>
            <person name="Kema G.H.J."/>
        </authorList>
    </citation>
    <scope>NUCLEOTIDE SEQUENCE [LARGE SCALE GENOMIC DNA]</scope>
    <source>
        <strain evidence="4">CBS 115943 / IPO323</strain>
    </source>
</reference>
<gene>
    <name evidence="3" type="ORF">MYCGRDRAFT_109887</name>
</gene>
<dbReference type="eggNOG" id="ENOG502QZ9T">
    <property type="taxonomic scope" value="Eukaryota"/>
</dbReference>
<dbReference type="AlphaFoldDB" id="F9XDI4"/>
<dbReference type="Proteomes" id="UP000008062">
    <property type="component" value="Chromosome 6"/>
</dbReference>
<evidence type="ECO:0000313" key="3">
    <source>
        <dbReference type="EMBL" id="EGP86796.1"/>
    </source>
</evidence>
<keyword evidence="4" id="KW-1185">Reference proteome</keyword>
<dbReference type="HOGENOM" id="CLU_377763_0_0_1"/>
<dbReference type="STRING" id="336722.F9XDI4"/>
<dbReference type="PANTHER" id="PTHR47843:SF2">
    <property type="entry name" value="BTB DOMAIN-CONTAINING PROTEIN"/>
    <property type="match status" value="1"/>
</dbReference>
<organism evidence="3 4">
    <name type="scientific">Zymoseptoria tritici (strain CBS 115943 / IPO323)</name>
    <name type="common">Speckled leaf blotch fungus</name>
    <name type="synonym">Septoria tritici</name>
    <dbReference type="NCBI Taxonomy" id="336722"/>
    <lineage>
        <taxon>Eukaryota</taxon>
        <taxon>Fungi</taxon>
        <taxon>Dikarya</taxon>
        <taxon>Ascomycota</taxon>
        <taxon>Pezizomycotina</taxon>
        <taxon>Dothideomycetes</taxon>
        <taxon>Dothideomycetidae</taxon>
        <taxon>Mycosphaerellales</taxon>
        <taxon>Mycosphaerellaceae</taxon>
        <taxon>Zymoseptoria</taxon>
    </lineage>
</organism>
<dbReference type="SUPFAM" id="SSF54695">
    <property type="entry name" value="POZ domain"/>
    <property type="match status" value="1"/>
</dbReference>
<evidence type="ECO:0000256" key="1">
    <source>
        <dbReference type="SAM" id="MobiDB-lite"/>
    </source>
</evidence>
<accession>F9XDI4</accession>
<dbReference type="GeneID" id="13401583"/>